<evidence type="ECO:0000313" key="10">
    <source>
        <dbReference type="EMBL" id="CAE0714836.1"/>
    </source>
</evidence>
<keyword evidence="5 8" id="KW-0067">ATP-binding</keyword>
<dbReference type="InterPro" id="IPR018955">
    <property type="entry name" value="BCDHK/PDK_N"/>
</dbReference>
<dbReference type="GO" id="GO:0010906">
    <property type="term" value="P:regulation of glucose metabolic process"/>
    <property type="evidence" value="ECO:0007669"/>
    <property type="project" value="TreeGrafter"/>
</dbReference>
<evidence type="ECO:0000256" key="1">
    <source>
        <dbReference type="ARBA" id="ARBA00006155"/>
    </source>
</evidence>
<evidence type="ECO:0000256" key="8">
    <source>
        <dbReference type="RuleBase" id="RU366032"/>
    </source>
</evidence>
<dbReference type="InterPro" id="IPR036784">
    <property type="entry name" value="AK/P_DHK_N_sf"/>
</dbReference>
<dbReference type="InterPro" id="IPR039028">
    <property type="entry name" value="BCKD/PDK"/>
</dbReference>
<dbReference type="InterPro" id="IPR003594">
    <property type="entry name" value="HATPase_dom"/>
</dbReference>
<dbReference type="Pfam" id="PF10436">
    <property type="entry name" value="BCDHK_Adom3"/>
    <property type="match status" value="1"/>
</dbReference>
<name>A0A6U9Y0E9_9STRA</name>
<comment type="catalytic activity">
    <reaction evidence="7">
        <text>L-seryl-[pyruvate dehydrogenase E1 alpha subunit] + ATP = O-phospho-L-seryl-[pyruvate dehydrogenase E1 alpha subunit] + ADP + H(+)</text>
        <dbReference type="Rhea" id="RHEA:23052"/>
        <dbReference type="Rhea" id="RHEA-COMP:13689"/>
        <dbReference type="Rhea" id="RHEA-COMP:13690"/>
        <dbReference type="ChEBI" id="CHEBI:15378"/>
        <dbReference type="ChEBI" id="CHEBI:29999"/>
        <dbReference type="ChEBI" id="CHEBI:30616"/>
        <dbReference type="ChEBI" id="CHEBI:83421"/>
        <dbReference type="ChEBI" id="CHEBI:456216"/>
        <dbReference type="EC" id="2.7.11.2"/>
    </reaction>
</comment>
<dbReference type="PANTHER" id="PTHR11947:SF3">
    <property type="entry name" value="[PYRUVATE DEHYDROGENASE (ACETYL-TRANSFERRING)] KINASE, MITOCHONDRIAL"/>
    <property type="match status" value="1"/>
</dbReference>
<dbReference type="Gene3D" id="1.20.140.20">
    <property type="entry name" value="Alpha-ketoacid/pyruvate dehydrogenase kinase, N-terminal domain"/>
    <property type="match status" value="1"/>
</dbReference>
<evidence type="ECO:0000259" key="9">
    <source>
        <dbReference type="PROSITE" id="PS50109"/>
    </source>
</evidence>
<dbReference type="SMART" id="SM00387">
    <property type="entry name" value="HATPase_c"/>
    <property type="match status" value="1"/>
</dbReference>
<dbReference type="GO" id="GO:0005524">
    <property type="term" value="F:ATP binding"/>
    <property type="evidence" value="ECO:0007669"/>
    <property type="project" value="UniProtKB-UniRule"/>
</dbReference>
<sequence>MTCLTLLCKVARNERRRSVKLITADLVAKKGMTRRRIGTRSLLPTAPSASSMLSPTRVPMTPLILHQYEHQHQQSSHHIYHEREPQHQNIRYEQNSVSTAAHVVEYSTQQQSTYVGPCGGHNSSTKSKTRASATRVTNRHAHTHAAAQGLVARDRNPPVSGWKKPIVSSSSSSLALSSVVQSSSLTLSSSIAMPGPTPLSPAAENNTPSLLETVGVDMEELLKLASKKITPLSLKEMYKYAIVDADNREQRIRNAQFLHLELPVRIAQRAVDLLTLPQGLNEIPAVLRVAHVYLLYIEKFQDCPVPTDIESENSFTDMLQSMVLERSSIPNAIAQGVDAWFKNEKKWIAPGEGDDDDDDAETIEIKRKQRVKEMEDALYRFFTARVGLRFLTEHHILSSPSRAANLSRGDETSSFLGCIEPDCSATREVRKVVEAVRKQTMEYYGDGVCPEIQIVDGDMGAHRRETNNFTYVPHHLHYMVGELLKNACRATVKRHIESKSSEKIPPIKIVIVKGAEDVTIKIADRGGGIPRSKMSEIWQFAHSTSAQDEIENETNFGVDEITGAAIRGFGLPLARIYARYLGGELTLKSLEGYGLDAYLHLPRLGDKCENLPLHVRFSPSNLTSNPLRSSALTAAQNLIE</sequence>
<dbReference type="InterPro" id="IPR005467">
    <property type="entry name" value="His_kinase_dom"/>
</dbReference>
<evidence type="ECO:0000256" key="5">
    <source>
        <dbReference type="ARBA" id="ARBA00022840"/>
    </source>
</evidence>
<evidence type="ECO:0000256" key="4">
    <source>
        <dbReference type="ARBA" id="ARBA00022777"/>
    </source>
</evidence>
<dbReference type="AlphaFoldDB" id="A0A6U9Y0E9"/>
<evidence type="ECO:0000313" key="11">
    <source>
        <dbReference type="EMBL" id="CAE0714838.1"/>
    </source>
</evidence>
<reference evidence="10" key="1">
    <citation type="submission" date="2021-01" db="EMBL/GenBank/DDBJ databases">
        <authorList>
            <person name="Corre E."/>
            <person name="Pelletier E."/>
            <person name="Niang G."/>
            <person name="Scheremetjew M."/>
            <person name="Finn R."/>
            <person name="Kale V."/>
            <person name="Holt S."/>
            <person name="Cochrane G."/>
            <person name="Meng A."/>
            <person name="Brown T."/>
            <person name="Cohen L."/>
        </authorList>
    </citation>
    <scope>NUCLEOTIDE SEQUENCE</scope>
    <source>
        <strain evidence="10">10249 10 AB</strain>
    </source>
</reference>
<dbReference type="PANTHER" id="PTHR11947">
    <property type="entry name" value="PYRUVATE DEHYDROGENASE KINASE"/>
    <property type="match status" value="1"/>
</dbReference>
<dbReference type="Gene3D" id="3.30.565.10">
    <property type="entry name" value="Histidine kinase-like ATPase, C-terminal domain"/>
    <property type="match status" value="1"/>
</dbReference>
<organism evidence="10">
    <name type="scientific">Pseudo-nitzschia australis</name>
    <dbReference type="NCBI Taxonomy" id="44445"/>
    <lineage>
        <taxon>Eukaryota</taxon>
        <taxon>Sar</taxon>
        <taxon>Stramenopiles</taxon>
        <taxon>Ochrophyta</taxon>
        <taxon>Bacillariophyta</taxon>
        <taxon>Bacillariophyceae</taxon>
        <taxon>Bacillariophycidae</taxon>
        <taxon>Bacillariales</taxon>
        <taxon>Bacillariaceae</taxon>
        <taxon>Pseudo-nitzschia</taxon>
    </lineage>
</organism>
<evidence type="ECO:0000256" key="2">
    <source>
        <dbReference type="ARBA" id="ARBA00022679"/>
    </source>
</evidence>
<dbReference type="InterPro" id="IPR036890">
    <property type="entry name" value="HATPase_C_sf"/>
</dbReference>
<comment type="similarity">
    <text evidence="1 8">Belongs to the PDK/BCKDK protein kinase family.</text>
</comment>
<keyword evidence="6 8" id="KW-0496">Mitochondrion</keyword>
<dbReference type="Pfam" id="PF02518">
    <property type="entry name" value="HATPase_c"/>
    <property type="match status" value="1"/>
</dbReference>
<dbReference type="GO" id="GO:0005759">
    <property type="term" value="C:mitochondrial matrix"/>
    <property type="evidence" value="ECO:0007669"/>
    <property type="project" value="UniProtKB-SubCell"/>
</dbReference>
<keyword evidence="3 8" id="KW-0547">Nucleotide-binding</keyword>
<proteinExistence type="inferred from homology"/>
<dbReference type="SUPFAM" id="SSF55874">
    <property type="entry name" value="ATPase domain of HSP90 chaperone/DNA topoisomerase II/histidine kinase"/>
    <property type="match status" value="1"/>
</dbReference>
<feature type="domain" description="Histidine kinase" evidence="9">
    <location>
        <begin position="476"/>
        <end position="605"/>
    </location>
</feature>
<keyword evidence="2 8" id="KW-0808">Transferase</keyword>
<dbReference type="GO" id="GO:0004740">
    <property type="term" value="F:pyruvate dehydrogenase (acetyl-transferring) kinase activity"/>
    <property type="evidence" value="ECO:0007669"/>
    <property type="project" value="UniProtKB-EC"/>
</dbReference>
<evidence type="ECO:0000256" key="6">
    <source>
        <dbReference type="ARBA" id="ARBA00023128"/>
    </source>
</evidence>
<dbReference type="EC" id="2.7.11.-" evidence="8"/>
<dbReference type="SUPFAM" id="SSF69012">
    <property type="entry name" value="alpha-ketoacid dehydrogenase kinase, N-terminal domain"/>
    <property type="match status" value="1"/>
</dbReference>
<comment type="subcellular location">
    <subcellularLocation>
        <location evidence="8">Mitochondrion matrix</location>
    </subcellularLocation>
</comment>
<dbReference type="PROSITE" id="PS50109">
    <property type="entry name" value="HIS_KIN"/>
    <property type="match status" value="1"/>
</dbReference>
<dbReference type="EMBL" id="HBIX01010016">
    <property type="protein sequence ID" value="CAE0714838.1"/>
    <property type="molecule type" value="Transcribed_RNA"/>
</dbReference>
<keyword evidence="4 8" id="KW-0418">Kinase</keyword>
<evidence type="ECO:0000256" key="3">
    <source>
        <dbReference type="ARBA" id="ARBA00022741"/>
    </source>
</evidence>
<dbReference type="EMBL" id="HBIX01010014">
    <property type="protein sequence ID" value="CAE0714836.1"/>
    <property type="molecule type" value="Transcribed_RNA"/>
</dbReference>
<gene>
    <name evidence="10" type="ORF">PAUS00366_LOCUS7588</name>
    <name evidence="11" type="ORF">PAUS00366_LOCUS7590</name>
</gene>
<evidence type="ECO:0000256" key="7">
    <source>
        <dbReference type="ARBA" id="ARBA00048201"/>
    </source>
</evidence>
<accession>A0A6U9Y0E9</accession>
<protein>
    <recommendedName>
        <fullName evidence="8">Protein-serine/threonine kinase</fullName>
        <ecNumber evidence="8">2.7.11.-</ecNumber>
    </recommendedName>
</protein>